<dbReference type="PANTHER" id="PTHR43420">
    <property type="entry name" value="ACETYLTRANSFERASE"/>
    <property type="match status" value="1"/>
</dbReference>
<gene>
    <name evidence="7" type="ORF">BCR23_00605</name>
</gene>
<dbReference type="GO" id="GO:0008999">
    <property type="term" value="F:protein-N-terminal-alanine acetyltransferase activity"/>
    <property type="evidence" value="ECO:0007669"/>
    <property type="project" value="UniProtKB-EC"/>
</dbReference>
<keyword evidence="8" id="KW-1185">Reference proteome</keyword>
<evidence type="ECO:0000256" key="2">
    <source>
        <dbReference type="ARBA" id="ARBA00022490"/>
    </source>
</evidence>
<name>A0A1E5H336_9ENTE</name>
<dbReference type="PROSITE" id="PS51186">
    <property type="entry name" value="GNAT"/>
    <property type="match status" value="1"/>
</dbReference>
<comment type="function">
    <text evidence="5">Acetylates the N-terminal alanine of ribosomal protein bS18.</text>
</comment>
<keyword evidence="3 7" id="KW-0808">Transferase</keyword>
<evidence type="ECO:0000313" key="8">
    <source>
        <dbReference type="Proteomes" id="UP000094764"/>
    </source>
</evidence>
<dbReference type="OrthoDB" id="9794566at2"/>
<dbReference type="InterPro" id="IPR016181">
    <property type="entry name" value="Acyl_CoA_acyltransferase"/>
</dbReference>
<dbReference type="SUPFAM" id="SSF55729">
    <property type="entry name" value="Acyl-CoA N-acyltransferases (Nat)"/>
    <property type="match status" value="1"/>
</dbReference>
<comment type="catalytic activity">
    <reaction evidence="5">
        <text>N-terminal L-alanyl-[ribosomal protein bS18] + acetyl-CoA = N-terminal N(alpha)-acetyl-L-alanyl-[ribosomal protein bS18] + CoA + H(+)</text>
        <dbReference type="Rhea" id="RHEA:43756"/>
        <dbReference type="Rhea" id="RHEA-COMP:10676"/>
        <dbReference type="Rhea" id="RHEA-COMP:10677"/>
        <dbReference type="ChEBI" id="CHEBI:15378"/>
        <dbReference type="ChEBI" id="CHEBI:57287"/>
        <dbReference type="ChEBI" id="CHEBI:57288"/>
        <dbReference type="ChEBI" id="CHEBI:64718"/>
        <dbReference type="ChEBI" id="CHEBI:83683"/>
        <dbReference type="EC" id="2.3.1.266"/>
    </reaction>
</comment>
<comment type="subcellular location">
    <subcellularLocation>
        <location evidence="5">Cytoplasm</location>
    </subcellularLocation>
</comment>
<dbReference type="STRING" id="903983.BCR23_00605"/>
<dbReference type="EMBL" id="MIKB01000001">
    <property type="protein sequence ID" value="OEG19225.1"/>
    <property type="molecule type" value="Genomic_DNA"/>
</dbReference>
<dbReference type="AlphaFoldDB" id="A0A1E5H336"/>
<dbReference type="Gene3D" id="3.40.630.30">
    <property type="match status" value="1"/>
</dbReference>
<dbReference type="GO" id="GO:0005737">
    <property type="term" value="C:cytoplasm"/>
    <property type="evidence" value="ECO:0007669"/>
    <property type="project" value="UniProtKB-SubCell"/>
</dbReference>
<dbReference type="PANTHER" id="PTHR43420:SF44">
    <property type="entry name" value="ACETYLTRANSFERASE YPEA"/>
    <property type="match status" value="1"/>
</dbReference>
<comment type="caution">
    <text evidence="7">The sequence shown here is derived from an EMBL/GenBank/DDBJ whole genome shotgun (WGS) entry which is preliminary data.</text>
</comment>
<organism evidence="7 8">
    <name type="scientific">Enterococcus quebecensis</name>
    <dbReference type="NCBI Taxonomy" id="903983"/>
    <lineage>
        <taxon>Bacteria</taxon>
        <taxon>Bacillati</taxon>
        <taxon>Bacillota</taxon>
        <taxon>Bacilli</taxon>
        <taxon>Lactobacillales</taxon>
        <taxon>Enterococcaceae</taxon>
        <taxon>Enterococcus</taxon>
    </lineage>
</organism>
<protein>
    <recommendedName>
        <fullName evidence="5">[Ribosomal protein bS18]-alanine N-acetyltransferase</fullName>
        <ecNumber evidence="5">2.3.1.266</ecNumber>
    </recommendedName>
</protein>
<accession>A0A1E5H336</accession>
<evidence type="ECO:0000256" key="5">
    <source>
        <dbReference type="RuleBase" id="RU363094"/>
    </source>
</evidence>
<evidence type="ECO:0000313" key="7">
    <source>
        <dbReference type="EMBL" id="OEG19225.1"/>
    </source>
</evidence>
<keyword evidence="2 5" id="KW-0963">Cytoplasm</keyword>
<evidence type="ECO:0000256" key="4">
    <source>
        <dbReference type="ARBA" id="ARBA00023315"/>
    </source>
</evidence>
<dbReference type="CDD" id="cd04301">
    <property type="entry name" value="NAT_SF"/>
    <property type="match status" value="1"/>
</dbReference>
<dbReference type="EC" id="2.3.1.266" evidence="5"/>
<keyword evidence="4" id="KW-0012">Acyltransferase</keyword>
<dbReference type="RefSeq" id="WP_069633567.1">
    <property type="nucleotide sequence ID" value="NZ_JXKZ01000001.1"/>
</dbReference>
<dbReference type="NCBIfam" id="TIGR01575">
    <property type="entry name" value="rimI"/>
    <property type="match status" value="1"/>
</dbReference>
<sequence>MYYLKGNIPSKDPAAPLWCLSEESYLHGSPWSLKQFEVDLAQEKSEYLVLIEENQWIGFISYHWVLDEVDITHVVIHKEFQQQGYGSKMIDQLIKQIGEKKISQAFLEVRVSNLNAQKLYEKKGFKTINRRKNYYNHPKEDGVVMCLKVKEVNQ</sequence>
<dbReference type="Pfam" id="PF00583">
    <property type="entry name" value="Acetyltransf_1"/>
    <property type="match status" value="1"/>
</dbReference>
<dbReference type="InterPro" id="IPR000182">
    <property type="entry name" value="GNAT_dom"/>
</dbReference>
<reference evidence="8" key="1">
    <citation type="submission" date="2016-09" db="EMBL/GenBank/DDBJ databases">
        <authorList>
            <person name="Gulvik C.A."/>
        </authorList>
    </citation>
    <scope>NUCLEOTIDE SEQUENCE [LARGE SCALE GENOMIC DNA]</scope>
    <source>
        <strain evidence="8">LMG 26306</strain>
    </source>
</reference>
<dbReference type="InterPro" id="IPR050680">
    <property type="entry name" value="YpeA/RimI_acetyltransf"/>
</dbReference>
<proteinExistence type="inferred from homology"/>
<evidence type="ECO:0000256" key="1">
    <source>
        <dbReference type="ARBA" id="ARBA00005395"/>
    </source>
</evidence>
<evidence type="ECO:0000259" key="6">
    <source>
        <dbReference type="PROSITE" id="PS51186"/>
    </source>
</evidence>
<feature type="domain" description="N-acetyltransferase" evidence="6">
    <location>
        <begin position="4"/>
        <end position="150"/>
    </location>
</feature>
<evidence type="ECO:0000256" key="3">
    <source>
        <dbReference type="ARBA" id="ARBA00022679"/>
    </source>
</evidence>
<comment type="similarity">
    <text evidence="1 5">Belongs to the acetyltransferase family. RimI subfamily.</text>
</comment>
<dbReference type="Proteomes" id="UP000094764">
    <property type="component" value="Unassembled WGS sequence"/>
</dbReference>
<dbReference type="InterPro" id="IPR006464">
    <property type="entry name" value="AcTrfase_RimI/Ard1"/>
</dbReference>